<dbReference type="EMBL" id="LK056689">
    <property type="protein sequence ID" value="CDR88871.1"/>
    <property type="molecule type" value="Genomic_DNA"/>
</dbReference>
<feature type="compositionally biased region" description="Low complexity" evidence="1">
    <location>
        <begin position="165"/>
        <end position="194"/>
    </location>
</feature>
<sequence>MQIILSSSKVRLPRPMASRAEKSIAAVNESEMLQPIYLCHTPSPKPLNNAAASRSESASESSLTTKQKRAARACDVCRESLRNLFGDNWTALDHSRLLLSSYMTGNHHRKCPGPAPGSDSCDRCIKQHKVCTWNEHQNRVARQAARSATPQTPKRVKISIRRSRSTPSPLPSDSTLSPPLSDEAGPSASSPLSSSDEDQEPATPIEGQPHLPFSTNHHVGPTQGNGAFMQQRPQAPSVPPQEDSQQQPAQAEVLPEWYTDCLAVANKHDLLLFPMPLESWEDRQLRGDGASQFDVGLRCIVPSYVDPPPTKREAVNMLGLLLLEMRTFPDADQAETPAVNSAFFPQSEVEAASSSDGEPDLPVPVTETYSIGGTGGMDPFSSYPPLPAQTEGQSIDIILDDKDASSEIEPNFSFDFDFDSSKSSLFETAPLRPTAVHDRFDPFLFSPRTCHVTPHPQQPTTSPMTTANETSDEIQVKDERSSWDECMPDVIDDASLDVTLDDWLHIDQMNMLE</sequence>
<evidence type="ECO:0000313" key="2">
    <source>
        <dbReference type="EMBL" id="CDR88871.1"/>
    </source>
</evidence>
<feature type="compositionally biased region" description="Basic residues" evidence="1">
    <location>
        <begin position="154"/>
        <end position="164"/>
    </location>
</feature>
<gene>
    <name evidence="2" type="ORF">SPSC_05703</name>
</gene>
<organism evidence="2">
    <name type="scientific">Sporisorium scitamineum</name>
    <dbReference type="NCBI Taxonomy" id="49012"/>
    <lineage>
        <taxon>Eukaryota</taxon>
        <taxon>Fungi</taxon>
        <taxon>Dikarya</taxon>
        <taxon>Basidiomycota</taxon>
        <taxon>Ustilaginomycotina</taxon>
        <taxon>Ustilaginomycetes</taxon>
        <taxon>Ustilaginales</taxon>
        <taxon>Ustilaginaceae</taxon>
        <taxon>Sporisorium</taxon>
    </lineage>
</organism>
<feature type="region of interest" description="Disordered" evidence="1">
    <location>
        <begin position="448"/>
        <end position="470"/>
    </location>
</feature>
<feature type="compositionally biased region" description="Polar residues" evidence="1">
    <location>
        <begin position="213"/>
        <end position="225"/>
    </location>
</feature>
<dbReference type="OrthoDB" id="2556786at2759"/>
<reference evidence="2" key="1">
    <citation type="submission" date="2014-06" db="EMBL/GenBank/DDBJ databases">
        <authorList>
            <person name="Ju J."/>
            <person name="Zhang J."/>
        </authorList>
    </citation>
    <scope>NUCLEOTIDE SEQUENCE</scope>
    <source>
        <strain evidence="2">SscI8</strain>
    </source>
</reference>
<protein>
    <submittedName>
        <fullName evidence="2">Uncharacterized protein</fullName>
    </submittedName>
</protein>
<dbReference type="AlphaFoldDB" id="A0A127Z4R4"/>
<accession>A0A127Z4R4</accession>
<name>A0A127Z4R4_9BASI</name>
<evidence type="ECO:0000256" key="1">
    <source>
        <dbReference type="SAM" id="MobiDB-lite"/>
    </source>
</evidence>
<feature type="compositionally biased region" description="Polar residues" evidence="1">
    <location>
        <begin position="458"/>
        <end position="469"/>
    </location>
</feature>
<feature type="region of interest" description="Disordered" evidence="1">
    <location>
        <begin position="141"/>
        <end position="251"/>
    </location>
</feature>
<proteinExistence type="predicted"/>